<feature type="chain" id="PRO_5043819463" description="Tyrosine-protein kinase receptor" evidence="25">
    <location>
        <begin position="27"/>
        <end position="2968"/>
    </location>
</feature>
<feature type="domain" description="Protein kinase" evidence="26">
    <location>
        <begin position="2414"/>
        <end position="2695"/>
    </location>
</feature>
<dbReference type="PANTHER" id="PTHR21483:SF18">
    <property type="entry name" value="RNA POLYMERASE II-ASSOCIATED PROTEIN 1"/>
    <property type="match status" value="1"/>
</dbReference>
<evidence type="ECO:0000256" key="12">
    <source>
        <dbReference type="ARBA" id="ARBA00023136"/>
    </source>
</evidence>
<evidence type="ECO:0000256" key="22">
    <source>
        <dbReference type="PROSITE-ProRule" id="PRU10141"/>
    </source>
</evidence>
<name>A0AAV2JG08_KNICA</name>
<dbReference type="GO" id="GO:0005524">
    <property type="term" value="F:ATP binding"/>
    <property type="evidence" value="ECO:0007669"/>
    <property type="project" value="UniProtKB-UniRule"/>
</dbReference>
<feature type="region of interest" description="Disordered" evidence="24">
    <location>
        <begin position="524"/>
        <end position="552"/>
    </location>
</feature>
<evidence type="ECO:0000256" key="14">
    <source>
        <dbReference type="ARBA" id="ARBA00023157"/>
    </source>
</evidence>
<feature type="region of interest" description="Disordered" evidence="24">
    <location>
        <begin position="75"/>
        <end position="146"/>
    </location>
</feature>
<dbReference type="CDD" id="cd06263">
    <property type="entry name" value="MAM"/>
    <property type="match status" value="1"/>
</dbReference>
<dbReference type="Pfam" id="PF25766">
    <property type="entry name" value="TPR_RPAP1"/>
    <property type="match status" value="1"/>
</dbReference>
<dbReference type="Pfam" id="PF00629">
    <property type="entry name" value="MAM"/>
    <property type="match status" value="2"/>
</dbReference>
<dbReference type="InterPro" id="IPR002172">
    <property type="entry name" value="LDrepeatLR_classA_rpt"/>
</dbReference>
<dbReference type="CDD" id="cd05036">
    <property type="entry name" value="PTKc_ALK_LTK"/>
    <property type="match status" value="1"/>
</dbReference>
<dbReference type="PROSITE" id="PS50060">
    <property type="entry name" value="MAM_2"/>
    <property type="match status" value="2"/>
</dbReference>
<comment type="catalytic activity">
    <reaction evidence="19 23">
        <text>L-tyrosyl-[protein] + ATP = O-phospho-L-tyrosyl-[protein] + ADP + H(+)</text>
        <dbReference type="Rhea" id="RHEA:10596"/>
        <dbReference type="Rhea" id="RHEA-COMP:10136"/>
        <dbReference type="Rhea" id="RHEA-COMP:20101"/>
        <dbReference type="ChEBI" id="CHEBI:15378"/>
        <dbReference type="ChEBI" id="CHEBI:30616"/>
        <dbReference type="ChEBI" id="CHEBI:46858"/>
        <dbReference type="ChEBI" id="CHEBI:61978"/>
        <dbReference type="ChEBI" id="CHEBI:456216"/>
        <dbReference type="EC" id="2.7.10.1"/>
    </reaction>
</comment>
<dbReference type="PROSITE" id="PS00109">
    <property type="entry name" value="PROTEIN_KINASE_TYR"/>
    <property type="match status" value="1"/>
</dbReference>
<feature type="compositionally biased region" description="Polar residues" evidence="24">
    <location>
        <begin position="2957"/>
        <end position="2968"/>
    </location>
</feature>
<feature type="compositionally biased region" description="Basic and acidic residues" evidence="24">
    <location>
        <begin position="2935"/>
        <end position="2955"/>
    </location>
</feature>
<dbReference type="Gene3D" id="2.60.120.200">
    <property type="match status" value="2"/>
</dbReference>
<evidence type="ECO:0000256" key="15">
    <source>
        <dbReference type="ARBA" id="ARBA00023163"/>
    </source>
</evidence>
<evidence type="ECO:0000259" key="26">
    <source>
        <dbReference type="PROSITE" id="PS50011"/>
    </source>
</evidence>
<dbReference type="PROSITE" id="PS50011">
    <property type="entry name" value="PROTEIN_KINASE_DOM"/>
    <property type="match status" value="1"/>
</dbReference>
<comment type="similarity">
    <text evidence="23">Belongs to the protein kinase superfamily. Tyr protein kinase family. Insulin receptor subfamily.</text>
</comment>
<dbReference type="PROSITE" id="PS50068">
    <property type="entry name" value="LDLRA_2"/>
    <property type="match status" value="1"/>
</dbReference>
<dbReference type="SMART" id="SM00219">
    <property type="entry name" value="TyrKc"/>
    <property type="match status" value="1"/>
</dbReference>
<keyword evidence="29" id="KW-1185">Reference proteome</keyword>
<keyword evidence="5" id="KW-0808">Transferase</keyword>
<dbReference type="SMART" id="SM00137">
    <property type="entry name" value="MAM"/>
    <property type="match status" value="2"/>
</dbReference>
<feature type="region of interest" description="Disordered" evidence="24">
    <location>
        <begin position="2754"/>
        <end position="2780"/>
    </location>
</feature>
<keyword evidence="11" id="KW-1133">Transmembrane helix</keyword>
<dbReference type="InterPro" id="IPR001245">
    <property type="entry name" value="Ser-Thr/Tyr_kinase_cat_dom"/>
</dbReference>
<dbReference type="InterPro" id="IPR013320">
    <property type="entry name" value="ConA-like_dom_sf"/>
</dbReference>
<gene>
    <name evidence="28" type="ORF">KC01_LOCUS6732</name>
</gene>
<comment type="similarity">
    <text evidence="3">Belongs to the RPAP1 family.</text>
</comment>
<feature type="compositionally biased region" description="Gly residues" evidence="24">
    <location>
        <begin position="2126"/>
        <end position="2136"/>
    </location>
</feature>
<dbReference type="SUPFAM" id="SSF48371">
    <property type="entry name" value="ARM repeat"/>
    <property type="match status" value="1"/>
</dbReference>
<dbReference type="InterPro" id="IPR020635">
    <property type="entry name" value="Tyr_kinase_cat_dom"/>
</dbReference>
<evidence type="ECO:0000256" key="5">
    <source>
        <dbReference type="ARBA" id="ARBA00022679"/>
    </source>
</evidence>
<dbReference type="FunFam" id="1.10.510.10:FF:000113">
    <property type="entry name" value="Tyrosine-protein kinase receptor"/>
    <property type="match status" value="1"/>
</dbReference>
<evidence type="ECO:0000256" key="9">
    <source>
        <dbReference type="ARBA" id="ARBA00022777"/>
    </source>
</evidence>
<evidence type="ECO:0000313" key="28">
    <source>
        <dbReference type="EMBL" id="CAL1575093.1"/>
    </source>
</evidence>
<feature type="region of interest" description="Disordered" evidence="24">
    <location>
        <begin position="2933"/>
        <end position="2968"/>
    </location>
</feature>
<evidence type="ECO:0000256" key="16">
    <source>
        <dbReference type="ARBA" id="ARBA00023170"/>
    </source>
</evidence>
<evidence type="ECO:0000256" key="11">
    <source>
        <dbReference type="ARBA" id="ARBA00022989"/>
    </source>
</evidence>
<evidence type="ECO:0000256" key="19">
    <source>
        <dbReference type="ARBA" id="ARBA00051243"/>
    </source>
</evidence>
<keyword evidence="9" id="KW-0418">Kinase</keyword>
<dbReference type="FunFam" id="3.30.200.20:FF:000117">
    <property type="entry name" value="Tyrosine-protein kinase receptor"/>
    <property type="match status" value="1"/>
</dbReference>
<keyword evidence="18" id="KW-0539">Nucleus</keyword>
<dbReference type="InterPro" id="IPR057989">
    <property type="entry name" value="TPR_RPAP1/MINIYO-like"/>
</dbReference>
<keyword evidence="14 21" id="KW-1015">Disulfide bond</keyword>
<keyword evidence="6 23" id="KW-0812">Transmembrane</keyword>
<keyword evidence="23" id="KW-0597">Phosphoprotein</keyword>
<dbReference type="InterPro" id="IPR013929">
    <property type="entry name" value="RPAP1_C"/>
</dbReference>
<dbReference type="GO" id="GO:0004714">
    <property type="term" value="F:transmembrane receptor protein tyrosine kinase activity"/>
    <property type="evidence" value="ECO:0007669"/>
    <property type="project" value="UniProtKB-EC"/>
</dbReference>
<feature type="domain" description="MAM" evidence="27">
    <location>
        <begin position="1739"/>
        <end position="1899"/>
    </location>
</feature>
<evidence type="ECO:0000256" key="7">
    <source>
        <dbReference type="ARBA" id="ARBA00022729"/>
    </source>
</evidence>
<organism evidence="28 29">
    <name type="scientific">Knipowitschia caucasica</name>
    <name type="common">Caucasian dwarf goby</name>
    <name type="synonym">Pomatoschistus caucasicus</name>
    <dbReference type="NCBI Taxonomy" id="637954"/>
    <lineage>
        <taxon>Eukaryota</taxon>
        <taxon>Metazoa</taxon>
        <taxon>Chordata</taxon>
        <taxon>Craniata</taxon>
        <taxon>Vertebrata</taxon>
        <taxon>Euteleostomi</taxon>
        <taxon>Actinopterygii</taxon>
        <taxon>Neopterygii</taxon>
        <taxon>Teleostei</taxon>
        <taxon>Neoteleostei</taxon>
        <taxon>Acanthomorphata</taxon>
        <taxon>Gobiaria</taxon>
        <taxon>Gobiiformes</taxon>
        <taxon>Gobioidei</taxon>
        <taxon>Gobiidae</taxon>
        <taxon>Gobiinae</taxon>
        <taxon>Knipowitschia</taxon>
    </lineage>
</organism>
<dbReference type="CDD" id="cd00112">
    <property type="entry name" value="LDLa"/>
    <property type="match status" value="1"/>
</dbReference>
<evidence type="ECO:0000256" key="8">
    <source>
        <dbReference type="ARBA" id="ARBA00022741"/>
    </source>
</evidence>
<dbReference type="PRINTS" id="PR00109">
    <property type="entry name" value="TYRKINASE"/>
</dbReference>
<dbReference type="InterPro" id="IPR000998">
    <property type="entry name" value="MAM_dom"/>
</dbReference>
<feature type="binding site" evidence="22">
    <location>
        <position position="2448"/>
    </location>
    <ligand>
        <name>ATP</name>
        <dbReference type="ChEBI" id="CHEBI:30616"/>
    </ligand>
</feature>
<dbReference type="InterPro" id="IPR039913">
    <property type="entry name" value="RPAP1/Rba50"/>
</dbReference>
<reference evidence="28 29" key="1">
    <citation type="submission" date="2024-04" db="EMBL/GenBank/DDBJ databases">
        <authorList>
            <person name="Waldvogel A.-M."/>
            <person name="Schoenle A."/>
        </authorList>
    </citation>
    <scope>NUCLEOTIDE SEQUENCE [LARGE SCALE GENOMIC DNA]</scope>
</reference>
<keyword evidence="16 23" id="KW-0675">Receptor</keyword>
<feature type="region of interest" description="Disordered" evidence="24">
    <location>
        <begin position="308"/>
        <end position="351"/>
    </location>
</feature>
<keyword evidence="10 22" id="KW-0067">ATP-binding</keyword>
<dbReference type="PROSITE" id="PS00239">
    <property type="entry name" value="RECEPTOR_TYR_KIN_II"/>
    <property type="match status" value="1"/>
</dbReference>
<dbReference type="SUPFAM" id="SSF49899">
    <property type="entry name" value="Concanavalin A-like lectins/glucanases"/>
    <property type="match status" value="2"/>
</dbReference>
<dbReference type="GO" id="GO:0006366">
    <property type="term" value="P:transcription by RNA polymerase II"/>
    <property type="evidence" value="ECO:0007669"/>
    <property type="project" value="InterPro"/>
</dbReference>
<feature type="domain" description="MAM" evidence="27">
    <location>
        <begin position="1530"/>
        <end position="1687"/>
    </location>
</feature>
<feature type="disulfide bond" evidence="21">
    <location>
        <begin position="1697"/>
        <end position="1709"/>
    </location>
</feature>
<dbReference type="EC" id="2.7.10.1" evidence="23"/>
<dbReference type="Pfam" id="PF08620">
    <property type="entry name" value="RPAP1_C"/>
    <property type="match status" value="1"/>
</dbReference>
<dbReference type="Pfam" id="PF08621">
    <property type="entry name" value="RPAP1_N"/>
    <property type="match status" value="1"/>
</dbReference>
<keyword evidence="4" id="KW-1003">Cell membrane</keyword>
<dbReference type="GO" id="GO:0007169">
    <property type="term" value="P:cell surface receptor protein tyrosine kinase signaling pathway"/>
    <property type="evidence" value="ECO:0007669"/>
    <property type="project" value="InterPro"/>
</dbReference>
<protein>
    <recommendedName>
        <fullName evidence="23">Tyrosine-protein kinase receptor</fullName>
        <ecNumber evidence="23">2.7.10.1</ecNumber>
    </recommendedName>
</protein>
<evidence type="ECO:0000256" key="13">
    <source>
        <dbReference type="ARBA" id="ARBA00023137"/>
    </source>
</evidence>
<comment type="subunit">
    <text evidence="20">Homodimer; homodimerizes upon binding to alkal ligands (alkal1, alkal2a or alkal2b).</text>
</comment>
<keyword evidence="12" id="KW-0472">Membrane</keyword>
<dbReference type="PROSITE" id="PS01209">
    <property type="entry name" value="LDLRA_1"/>
    <property type="match status" value="1"/>
</dbReference>
<accession>A0AAV2JG08</accession>
<dbReference type="InterPro" id="IPR016024">
    <property type="entry name" value="ARM-type_fold"/>
</dbReference>
<dbReference type="InterPro" id="IPR011009">
    <property type="entry name" value="Kinase-like_dom_sf"/>
</dbReference>
<keyword evidence="8 22" id="KW-0547">Nucleotide-binding</keyword>
<evidence type="ECO:0000256" key="4">
    <source>
        <dbReference type="ARBA" id="ARBA00022475"/>
    </source>
</evidence>
<evidence type="ECO:0000256" key="21">
    <source>
        <dbReference type="PROSITE-ProRule" id="PRU00124"/>
    </source>
</evidence>
<evidence type="ECO:0000256" key="17">
    <source>
        <dbReference type="ARBA" id="ARBA00023180"/>
    </source>
</evidence>
<evidence type="ECO:0000256" key="2">
    <source>
        <dbReference type="ARBA" id="ARBA00004251"/>
    </source>
</evidence>
<evidence type="ECO:0000259" key="27">
    <source>
        <dbReference type="PROSITE" id="PS50060"/>
    </source>
</evidence>
<evidence type="ECO:0000256" key="1">
    <source>
        <dbReference type="ARBA" id="ARBA00004123"/>
    </source>
</evidence>
<evidence type="ECO:0000256" key="20">
    <source>
        <dbReference type="ARBA" id="ARBA00063150"/>
    </source>
</evidence>
<feature type="compositionally biased region" description="Polar residues" evidence="24">
    <location>
        <begin position="2761"/>
        <end position="2780"/>
    </location>
</feature>
<keyword evidence="7 25" id="KW-0732">Signal</keyword>
<sequence length="2968" mass="324173">MRVCDGAAVLMLLGVPGWWWSHGRTAAPWWAGFGDFTAAEAAETSSPTRMIQRPKPTDSEVDLLREQQKFLSSGAQAAASVLRRPDKRPQGGAPEGSQEAGGSQRDVVSIEDLPDEVPSLTPAPPKKSRFKSHRVTFEPEDAEERLDREDTHISAVLSRIIEKDTSSVPVLLPEFTGLAFPKVLHRSQHCEVPDASGPGRKRSIFARQITAQRIKEGKAPLYDPTSQPQTTSNSAMDCGIDTDQTGMAGSRLISGQGLGVRGGSEETVRIHLENQERLQSMSQSVILDEQKKLLSQLDPRLVQFVKSRTAHSVPPSATAPHPPEDQSTLPDVDVEMEPEQQPEAEPPLKPHKDWVHMDKVEPEKLEWMRDLPPPRKKGTNKAMQARFDFVGTVIPPTQDLPTHLGLHHHGEEPERAGYSLQELFLLSRSQMMQQRTLALSTLANIISKARCGAYRSGLQGSVLSSLLDAGLLFLLRFSLDDSVESVMCAALHALHALLVRAPDEACIDNTFSWFNGMSTFPLLPLPEEDDEDEDEPLKEAKEKGDEKSDYETARQDVVKGLLKMKLLPRMRYILEVVRPSPHVIQEIMGIIIRLARHSTPSATQVLECPRLIEVVVRDFLPPSWSTPTSAPPQSAYGVPQSCALKLLRVLSTAGRHLCARILNSFGMKERLACLLSAEPGDLLLEEAEAIRISTEAYRMWAVAARYGQACDLYIDLYPALIKSLQCSGPLLPSERLLPERLQRLQALVCLLTQITHTAGCHQELQAAMLSSGDEECLPPPPVCWEHVSGLQQTLVSHLKGFVKGLDDEAQREISLTLIPAYLVYLQAYYHQLSRQKSFSPVQTLEELEKLSSELTLLLSHRAVQGLFKNLKSLSVVCNALKDHSDTTASLPALSCPREQDSPSPLPLLTGLALLLDTVTTIHKGLAPKFTALLSEPVLEYISGAAQATPPMSLSTAWLLRHEHLLLYLLLRLANKMFPFDPEFAKRTPLFHQMALVLLSWLLPGFEFLAHELLSNIIFTKSFIPESHSGGPEAVELEELRLQEEGPSCNKAIGPLLRAACAQLPSIRACFLTQLAHLEPAVVASRNSLLGQTPWITSQFLPELNGPALPSDWPYLPLVSLYERAGVCGGGGLSVQELPPGALMAATHCLQWLLMLEVWREKALKVIPPVAKLARLSCVFLCSSDLFLERPIQSHTWALFQLLTRASRLNSLDLSIPPPGQASFQDLYSALLAQYEAVSFGNPLFGCWMLLPLQRRYSVALRLAVFGEHVGMLRSLGVTMGQLSLPLENFTSPPEDCLALLRLYFRCLLTGVLKQRWCPVLYVVALSHLNSFMFSQQAAAQEVEAARVSMLRKTFYLTDEVLKKHLLLFRLPQSDCGFELYEQLPPIRTRRLEQVVGPQESCHRALSERLRNTECEVSSTLTLNADSEYDNKPLQEEEERCSFIILILILGISISEREERVEREETEEPLLPQRFIHVDAQKVDTAMEHLPGWAALLFGAFAIVTKSSQALDHLLEQSFYNPLDSDLSYFSSCDFESTCLWTFSNHSKKSDWAVVSADQTASRPHADHSQGSSKGHFLELRPSPGQCEYFLTSPVLPFSSELCSLRVALSDGALMAGNLSLSISPVHSGRSPTPLLIHSDSSRGQWEELEAVVGRMDQPFLVTLSYVSCEAAGSTVALDSLEFQNCEDQPLSELNGACGESFHCDATGDCVEPSRVCDFHTDCAFGEDEGFICGALPLGSYCSFELDECGWSVSTLRSHWRRVSADNLEPKEHQGEALLSTPGHFLFLQVRESGAAREASVISPQFPAPVSSTDCQMYFSLYLYGDFNGTLVVAIEEIETANSPLVWERNGPWTDDWDHVVLQLTGIEHRFQIKVSALWAPGSEADVALDFISLGAACFYTDVNELGPVADLGDLLSPLPEPSDSEVPVLTWFFNSCGASGPHGPTQTQCDTTYRNKNVNVTVGKDGALKGVQMWRVPATNRYRITAYGAAGGKGAKNHNKRSHGVIISAMFALEKGDTLYILVGHQGEDACPGRNQKTQRICLGESSVIEDNLSGGADAELAGGGGGGGGATYIFKMVGADMVPLLVAAGGGGNAYLEDPESSADQVPLEQFENSTSAPSSSGRTGAAGGGGGWSGGLSPYPQAGQSLVDGAMGGSACPSALSILNWATYGGFGGGGGACTAGGGGGGYRGGDAAVTDKILADGQAGISFIHPTGQMFLQPLAVMESHGECEIKVQPNCSRCQTQDCRQDEETREIVCFCHDGEVIAQDNVTCISVGAAPQKPVPHSPVPQSHMSVSLILAVVASTVACGIALICAGVILSSIISTTPSPTTSSLRSTCPQTPTCIRDVVAASAAVWYRRKSDLHAVRGRLQSPEYNLSKIRSSTIMTDYNPNYCFAGKITSLCELQEVPRKNITLLKALGHGAFGEVYEGQLLGMSADNSPMQVAIKTLPEICSEQDEMDFLMEALIMSKFSHENIVRCIGVSLNILPRFILLELMTGGDMKSFLRQHRPRSGHTSCLTMTELLRMARDIACGCRYLEENHFIHRDIAARNCLLTCEGPERVAKIGDFGMARDIYRASYYRKGGRAMLPVKWMPPEAFMEGIFTCKTDTWSFGVLLWEILSLGYMPYPCKTNQEVLEFVTSGGRMDPPKGCPGPVYRIMTQCWQHCPEHRPNFSTILERINYCTQDPDVIHTPLPVEYGPAQEEDAVTRPSVHPSSSLTPLLSVTPASTQFTKPQVLHHTGQLLHHEAIEVPPRGAWPQPETQIQPHSGNNAASGSQRLKNKSKNLWNPTYGSWVLGSFRGKKALAHTQSMPLSTISCPPHTCSSEGTDTTCDGASSLHVGTSTVLAHRLPEGASSSSKGGMGLAKLESFPCGNVNYAYDGQSSESENRPLAKAGAPEARTSSSLTVSLGSGLGLGLQSAATAPKLFLKRHASYGHEDVRRHTKADKPPRDRDSGFSLSEDLSVNPI</sequence>
<evidence type="ECO:0000256" key="3">
    <source>
        <dbReference type="ARBA" id="ARBA00009953"/>
    </source>
</evidence>
<keyword evidence="17" id="KW-0325">Glycoprotein</keyword>
<dbReference type="EMBL" id="OZ035834">
    <property type="protein sequence ID" value="CAL1575093.1"/>
    <property type="molecule type" value="Genomic_DNA"/>
</dbReference>
<feature type="region of interest" description="Disordered" evidence="24">
    <location>
        <begin position="2882"/>
        <end position="2904"/>
    </location>
</feature>
<feature type="signal peptide" evidence="25">
    <location>
        <begin position="1"/>
        <end position="26"/>
    </location>
</feature>
<proteinExistence type="inferred from homology"/>
<feature type="compositionally biased region" description="Basic and acidic residues" evidence="24">
    <location>
        <begin position="537"/>
        <end position="552"/>
    </location>
</feature>
<evidence type="ECO:0000256" key="23">
    <source>
        <dbReference type="RuleBase" id="RU000312"/>
    </source>
</evidence>
<feature type="compositionally biased region" description="Acidic residues" evidence="24">
    <location>
        <begin position="526"/>
        <end position="536"/>
    </location>
</feature>
<keyword evidence="15" id="KW-0804">Transcription</keyword>
<evidence type="ECO:0000313" key="29">
    <source>
        <dbReference type="Proteomes" id="UP001497482"/>
    </source>
</evidence>
<feature type="region of interest" description="Disordered" evidence="24">
    <location>
        <begin position="2097"/>
        <end position="2136"/>
    </location>
</feature>
<dbReference type="SMART" id="SM00192">
    <property type="entry name" value="LDLa"/>
    <property type="match status" value="1"/>
</dbReference>
<dbReference type="Gene3D" id="1.10.510.10">
    <property type="entry name" value="Transferase(Phosphotransferase) domain 1"/>
    <property type="match status" value="1"/>
</dbReference>
<keyword evidence="13" id="KW-0829">Tyrosine-protein kinase</keyword>
<dbReference type="Pfam" id="PF07714">
    <property type="entry name" value="PK_Tyr_Ser-Thr"/>
    <property type="match status" value="1"/>
</dbReference>
<evidence type="ECO:0000256" key="25">
    <source>
        <dbReference type="SAM" id="SignalP"/>
    </source>
</evidence>
<dbReference type="InterPro" id="IPR017441">
    <property type="entry name" value="Protein_kinase_ATP_BS"/>
</dbReference>
<dbReference type="InterPro" id="IPR000719">
    <property type="entry name" value="Prot_kinase_dom"/>
</dbReference>
<dbReference type="Pfam" id="PF12810">
    <property type="entry name" value="ALK_LTK_GRD"/>
    <property type="match status" value="1"/>
</dbReference>
<dbReference type="InterPro" id="IPR002011">
    <property type="entry name" value="Tyr_kinase_rcpt_2_CS"/>
</dbReference>
<dbReference type="Gene3D" id="3.30.200.20">
    <property type="entry name" value="Phosphorylase Kinase, domain 1"/>
    <property type="match status" value="1"/>
</dbReference>
<dbReference type="PROSITE" id="PS00107">
    <property type="entry name" value="PROTEIN_KINASE_ATP"/>
    <property type="match status" value="1"/>
</dbReference>
<feature type="compositionally biased region" description="Acidic residues" evidence="24">
    <location>
        <begin position="332"/>
        <end position="342"/>
    </location>
</feature>
<dbReference type="GO" id="GO:0005886">
    <property type="term" value="C:plasma membrane"/>
    <property type="evidence" value="ECO:0007669"/>
    <property type="project" value="UniProtKB-SubCell"/>
</dbReference>
<comment type="caution">
    <text evidence="21">Lacks conserved residue(s) required for the propagation of feature annotation.</text>
</comment>
<dbReference type="InterPro" id="IPR008266">
    <property type="entry name" value="Tyr_kinase_AS"/>
</dbReference>
<feature type="compositionally biased region" description="Low complexity" evidence="24">
    <location>
        <begin position="2115"/>
        <end position="2125"/>
    </location>
</feature>
<evidence type="ECO:0000256" key="24">
    <source>
        <dbReference type="SAM" id="MobiDB-lite"/>
    </source>
</evidence>
<evidence type="ECO:0000256" key="10">
    <source>
        <dbReference type="ARBA" id="ARBA00022840"/>
    </source>
</evidence>
<dbReference type="SUPFAM" id="SSF56112">
    <property type="entry name" value="Protein kinase-like (PK-like)"/>
    <property type="match status" value="1"/>
</dbReference>
<evidence type="ECO:0000256" key="6">
    <source>
        <dbReference type="ARBA" id="ARBA00022692"/>
    </source>
</evidence>
<dbReference type="Proteomes" id="UP001497482">
    <property type="component" value="Chromosome 12"/>
</dbReference>
<dbReference type="PANTHER" id="PTHR21483">
    <property type="entry name" value="RNA POLYMERASE II-ASSOCIATED PROTEIN 1"/>
    <property type="match status" value="1"/>
</dbReference>
<dbReference type="InterPro" id="IPR013930">
    <property type="entry name" value="RPAP1_N"/>
</dbReference>
<comment type="subcellular location">
    <subcellularLocation>
        <location evidence="2">Cell membrane</location>
        <topology evidence="2">Single-pass type I membrane protein</topology>
    </subcellularLocation>
    <subcellularLocation>
        <location evidence="1">Nucleus</location>
    </subcellularLocation>
</comment>
<dbReference type="InterPro" id="IPR055163">
    <property type="entry name" value="ALK/LTK-like_GRD"/>
</dbReference>
<evidence type="ECO:0000256" key="18">
    <source>
        <dbReference type="ARBA" id="ARBA00023242"/>
    </source>
</evidence>
<dbReference type="InterPro" id="IPR023415">
    <property type="entry name" value="LDLR_class-A_CS"/>
</dbReference>